<dbReference type="RefSeq" id="WP_069835523.1">
    <property type="nucleotide sequence ID" value="NZ_MDGQ01000005.1"/>
</dbReference>
<comment type="caution">
    <text evidence="1">The sequence shown here is derived from an EMBL/GenBank/DDBJ whole genome shotgun (WGS) entry which is preliminary data.</text>
</comment>
<dbReference type="Proteomes" id="UP000095552">
    <property type="component" value="Unassembled WGS sequence"/>
</dbReference>
<proteinExistence type="predicted"/>
<dbReference type="OrthoDB" id="1348500at2"/>
<name>A0A1E5SY16_9BACT</name>
<evidence type="ECO:0008006" key="3">
    <source>
        <dbReference type="Google" id="ProtNLM"/>
    </source>
</evidence>
<evidence type="ECO:0000313" key="2">
    <source>
        <dbReference type="Proteomes" id="UP000095552"/>
    </source>
</evidence>
<sequence length="142" mass="15915">MKYKSAILVLLLFGNPATNEPEGWDIFKKVVFTPTYFEEIDSYFDVPTFNNELKALDGKTITLSGFYVSFDIDGAFILSGMPLSSCFFCGGAGPETVAEVRMKKIPDDLQIDDFIKVQGKLELNAKNIDHMNFIINEAKVIK</sequence>
<protein>
    <recommendedName>
        <fullName evidence="3">DUF3299 domain-containing protein</fullName>
    </recommendedName>
</protein>
<keyword evidence="2" id="KW-1185">Reference proteome</keyword>
<reference evidence="1 2" key="1">
    <citation type="submission" date="2016-08" db="EMBL/GenBank/DDBJ databases">
        <title>Draft genome of Fabibacter sp. strain SK-8.</title>
        <authorList>
            <person name="Wong S.-K."/>
            <person name="Hamasaki K."/>
            <person name="Yoshizawa S."/>
        </authorList>
    </citation>
    <scope>NUCLEOTIDE SEQUENCE [LARGE SCALE GENOMIC DNA]</scope>
    <source>
        <strain evidence="1 2">SK-8</strain>
    </source>
</reference>
<dbReference type="EMBL" id="MDGQ01000005">
    <property type="protein sequence ID" value="OEK04018.1"/>
    <property type="molecule type" value="Genomic_DNA"/>
</dbReference>
<dbReference type="STRING" id="1563681.BFP71_11010"/>
<gene>
    <name evidence="1" type="ORF">BFP71_11010</name>
</gene>
<dbReference type="AlphaFoldDB" id="A0A1E5SY16"/>
<evidence type="ECO:0000313" key="1">
    <source>
        <dbReference type="EMBL" id="OEK04018.1"/>
    </source>
</evidence>
<accession>A0A1E5SY16</accession>
<dbReference type="Gene3D" id="2.40.50.870">
    <property type="entry name" value="Protein of unknown function (DUF3299)"/>
    <property type="match status" value="1"/>
</dbReference>
<organism evidence="1 2">
    <name type="scientific">Roseivirga misakiensis</name>
    <dbReference type="NCBI Taxonomy" id="1563681"/>
    <lineage>
        <taxon>Bacteria</taxon>
        <taxon>Pseudomonadati</taxon>
        <taxon>Bacteroidota</taxon>
        <taxon>Cytophagia</taxon>
        <taxon>Cytophagales</taxon>
        <taxon>Roseivirgaceae</taxon>
        <taxon>Roseivirga</taxon>
    </lineage>
</organism>